<gene>
    <name evidence="1" type="ORF">NGRA_2887</name>
</gene>
<comment type="caution">
    <text evidence="1">The sequence shown here is derived from an EMBL/GenBank/DDBJ whole genome shotgun (WGS) entry which is preliminary data.</text>
</comment>
<keyword evidence="2" id="KW-1185">Reference proteome</keyword>
<evidence type="ECO:0008006" key="3">
    <source>
        <dbReference type="Google" id="ProtNLM"/>
    </source>
</evidence>
<dbReference type="AlphaFoldDB" id="A0A9P6GVT6"/>
<dbReference type="EMBL" id="SBJO01000440">
    <property type="protein sequence ID" value="KAF9761062.1"/>
    <property type="molecule type" value="Genomic_DNA"/>
</dbReference>
<accession>A0A9P6GVT6</accession>
<evidence type="ECO:0000313" key="1">
    <source>
        <dbReference type="EMBL" id="KAF9761062.1"/>
    </source>
</evidence>
<evidence type="ECO:0000313" key="2">
    <source>
        <dbReference type="Proteomes" id="UP000740883"/>
    </source>
</evidence>
<dbReference type="OrthoDB" id="2194416at2759"/>
<sequence>MVQIPINIEESYSTIHLLFIDNLKLMVEDESTFGKMMKETMVFCEIVNQEINSKKSATNAASLNTEVIKLDDKSSYRYLGITEDCNSVPLQGVKDMITKEIIRRANELSKT</sequence>
<proteinExistence type="predicted"/>
<name>A0A9P6GVT6_9MICR</name>
<reference evidence="1 2" key="1">
    <citation type="journal article" date="2020" name="Genome Biol. Evol.">
        <title>Comparative genomics of strictly vertically transmitted, feminizing microsporidia endosymbionts of amphipod crustaceans.</title>
        <authorList>
            <person name="Cormier A."/>
            <person name="Chebbi M.A."/>
            <person name="Giraud I."/>
            <person name="Wattier R."/>
            <person name="Teixeira M."/>
            <person name="Gilbert C."/>
            <person name="Rigaud T."/>
            <person name="Cordaux R."/>
        </authorList>
    </citation>
    <scope>NUCLEOTIDE SEQUENCE [LARGE SCALE GENOMIC DNA]</scope>
    <source>
        <strain evidence="1 2">Ou3-Ou53</strain>
    </source>
</reference>
<protein>
    <recommendedName>
        <fullName evidence="3">Reverse transcriptase</fullName>
    </recommendedName>
</protein>
<dbReference type="Proteomes" id="UP000740883">
    <property type="component" value="Unassembled WGS sequence"/>
</dbReference>
<organism evidence="1 2">
    <name type="scientific">Nosema granulosis</name>
    <dbReference type="NCBI Taxonomy" id="83296"/>
    <lineage>
        <taxon>Eukaryota</taxon>
        <taxon>Fungi</taxon>
        <taxon>Fungi incertae sedis</taxon>
        <taxon>Microsporidia</taxon>
        <taxon>Nosematidae</taxon>
        <taxon>Nosema</taxon>
    </lineage>
</organism>